<comment type="pathway">
    <text evidence="2">Protein modification; protein glycosylation.</text>
</comment>
<evidence type="ECO:0000313" key="17">
    <source>
        <dbReference type="Proteomes" id="UP000735302"/>
    </source>
</evidence>
<dbReference type="Pfam" id="PF17039">
    <property type="entry name" value="Glyco_tran_10_N"/>
    <property type="match status" value="1"/>
</dbReference>
<evidence type="ECO:0000256" key="5">
    <source>
        <dbReference type="ARBA" id="ARBA00022679"/>
    </source>
</evidence>
<dbReference type="SUPFAM" id="SSF53756">
    <property type="entry name" value="UDP-Glycosyltransferase/glycogen phosphorylase"/>
    <property type="match status" value="1"/>
</dbReference>
<dbReference type="InterPro" id="IPR001503">
    <property type="entry name" value="Glyco_trans_10"/>
</dbReference>
<dbReference type="InterPro" id="IPR055270">
    <property type="entry name" value="Glyco_tran_10_C"/>
</dbReference>
<comment type="caution">
    <text evidence="16">The sequence shown here is derived from an EMBL/GenBank/DDBJ whole genome shotgun (WGS) entry which is preliminary data.</text>
</comment>
<evidence type="ECO:0000256" key="6">
    <source>
        <dbReference type="ARBA" id="ARBA00022692"/>
    </source>
</evidence>
<gene>
    <name evidence="16" type="ORF">PoB_005151600</name>
</gene>
<dbReference type="InterPro" id="IPR031481">
    <property type="entry name" value="Glyco_tran_10_N"/>
</dbReference>
<dbReference type="EC" id="2.4.1.-" evidence="12"/>
<dbReference type="InterPro" id="IPR038577">
    <property type="entry name" value="GT10-like_C_sf"/>
</dbReference>
<keyword evidence="4 12" id="KW-0328">Glycosyltransferase</keyword>
<keyword evidence="17" id="KW-1185">Reference proteome</keyword>
<reference evidence="16 17" key="1">
    <citation type="journal article" date="2021" name="Elife">
        <title>Chloroplast acquisition without the gene transfer in kleptoplastic sea slugs, Plakobranchus ocellatus.</title>
        <authorList>
            <person name="Maeda T."/>
            <person name="Takahashi S."/>
            <person name="Yoshida T."/>
            <person name="Shimamura S."/>
            <person name="Takaki Y."/>
            <person name="Nagai Y."/>
            <person name="Toyoda A."/>
            <person name="Suzuki Y."/>
            <person name="Arimoto A."/>
            <person name="Ishii H."/>
            <person name="Satoh N."/>
            <person name="Nishiyama T."/>
            <person name="Hasebe M."/>
            <person name="Maruyama T."/>
            <person name="Minagawa J."/>
            <person name="Obokata J."/>
            <person name="Shigenobu S."/>
        </authorList>
    </citation>
    <scope>NUCLEOTIDE SEQUENCE [LARGE SCALE GENOMIC DNA]</scope>
</reference>
<dbReference type="GO" id="GO:0000139">
    <property type="term" value="C:Golgi membrane"/>
    <property type="evidence" value="ECO:0007669"/>
    <property type="project" value="UniProtKB-SubCell"/>
</dbReference>
<evidence type="ECO:0000259" key="15">
    <source>
        <dbReference type="Pfam" id="PF17039"/>
    </source>
</evidence>
<dbReference type="AlphaFoldDB" id="A0AAV4BWX0"/>
<evidence type="ECO:0000256" key="12">
    <source>
        <dbReference type="RuleBase" id="RU003832"/>
    </source>
</evidence>
<sequence length="481" mass="55446">MSNDTKSETDLEGHLNYEGPKSFEDVHLFVPDTSSDKSAIVSEEKVLKKHKRDQLNVLPNLPDDEVVDDKGKKSNELKKIISKSLEEFTATEKKSDQDDAHQRSSNESNVQNSLFDSPLVVTEEDWPLKKHLVPIRYSTSLGRTSSRETSATQPIKVAFIRNCIQDDPHCVEQKRVNLEGECPYPGLVQTEDWNSADIIVYSVWRIRRESYVQDIQRPPGQIWVMLSVEAPSRKTNHIQLDYPGLKGQFNLTMSYRLDSDIPLPYGYLQRQEVPEGKDWDAVYSKKRFHDAWLVSHCSTHSRREKYVRLLQDAGLEVHVYGKCGNYSCQSGRTSTPEDDRQPDSVCMPHISKSYFFYLSFENAMCRDYITEKTFKIFDPVDLIPVVMGGADNKKLLPPGTFVDVAEFASARDLAKYLIQLANDKERYLSMLREKHRWRRVARPQWYCALGEKLATGVQPKILTDTRTWYTKDQCYRPDDIG</sequence>
<organism evidence="16 17">
    <name type="scientific">Plakobranchus ocellatus</name>
    <dbReference type="NCBI Taxonomy" id="259542"/>
    <lineage>
        <taxon>Eukaryota</taxon>
        <taxon>Metazoa</taxon>
        <taxon>Spiralia</taxon>
        <taxon>Lophotrochozoa</taxon>
        <taxon>Mollusca</taxon>
        <taxon>Gastropoda</taxon>
        <taxon>Heterobranchia</taxon>
        <taxon>Euthyneura</taxon>
        <taxon>Panpulmonata</taxon>
        <taxon>Sacoglossa</taxon>
        <taxon>Placobranchoidea</taxon>
        <taxon>Plakobranchidae</taxon>
        <taxon>Plakobranchus</taxon>
    </lineage>
</organism>
<dbReference type="Gene3D" id="3.40.50.11660">
    <property type="entry name" value="Glycosyl transferase family 10, C-terminal domain"/>
    <property type="match status" value="1"/>
</dbReference>
<evidence type="ECO:0000256" key="8">
    <source>
        <dbReference type="ARBA" id="ARBA00022989"/>
    </source>
</evidence>
<evidence type="ECO:0000256" key="2">
    <source>
        <dbReference type="ARBA" id="ARBA00004922"/>
    </source>
</evidence>
<keyword evidence="7" id="KW-0735">Signal-anchor</keyword>
<evidence type="ECO:0000256" key="1">
    <source>
        <dbReference type="ARBA" id="ARBA00004323"/>
    </source>
</evidence>
<dbReference type="GO" id="GO:0008417">
    <property type="term" value="F:fucosyltransferase activity"/>
    <property type="evidence" value="ECO:0007669"/>
    <property type="project" value="InterPro"/>
</dbReference>
<keyword evidence="9 12" id="KW-0333">Golgi apparatus</keyword>
<evidence type="ECO:0000259" key="14">
    <source>
        <dbReference type="Pfam" id="PF00852"/>
    </source>
</evidence>
<proteinExistence type="inferred from homology"/>
<evidence type="ECO:0000313" key="16">
    <source>
        <dbReference type="EMBL" id="GFO25011.1"/>
    </source>
</evidence>
<evidence type="ECO:0000256" key="9">
    <source>
        <dbReference type="ARBA" id="ARBA00023034"/>
    </source>
</evidence>
<keyword evidence="10" id="KW-0472">Membrane</keyword>
<evidence type="ECO:0000256" key="11">
    <source>
        <dbReference type="ARBA" id="ARBA00023180"/>
    </source>
</evidence>
<dbReference type="PANTHER" id="PTHR48438">
    <property type="entry name" value="ALPHA-(1,3)-FUCOSYLTRANSFERASE C-RELATED"/>
    <property type="match status" value="1"/>
</dbReference>
<comment type="similarity">
    <text evidence="3 12">Belongs to the glycosyltransferase 10 family.</text>
</comment>
<evidence type="ECO:0000256" key="4">
    <source>
        <dbReference type="ARBA" id="ARBA00022676"/>
    </source>
</evidence>
<dbReference type="EMBL" id="BLXT01005682">
    <property type="protein sequence ID" value="GFO25011.1"/>
    <property type="molecule type" value="Genomic_DNA"/>
</dbReference>
<keyword evidence="6 12" id="KW-0812">Transmembrane</keyword>
<keyword evidence="11" id="KW-0325">Glycoprotein</keyword>
<dbReference type="GO" id="GO:0032580">
    <property type="term" value="C:Golgi cisterna membrane"/>
    <property type="evidence" value="ECO:0007669"/>
    <property type="project" value="UniProtKB-SubCell"/>
</dbReference>
<dbReference type="Proteomes" id="UP000735302">
    <property type="component" value="Unassembled WGS sequence"/>
</dbReference>
<evidence type="ECO:0000256" key="13">
    <source>
        <dbReference type="SAM" id="MobiDB-lite"/>
    </source>
</evidence>
<evidence type="ECO:0000256" key="10">
    <source>
        <dbReference type="ARBA" id="ARBA00023136"/>
    </source>
</evidence>
<dbReference type="Pfam" id="PF00852">
    <property type="entry name" value="Glyco_transf_10"/>
    <property type="match status" value="1"/>
</dbReference>
<dbReference type="FunFam" id="3.40.50.11660:FF:000002">
    <property type="entry name" value="Alpha-(1,3)-fucosyltransferase"/>
    <property type="match status" value="1"/>
</dbReference>
<feature type="compositionally biased region" description="Basic and acidic residues" evidence="13">
    <location>
        <begin position="89"/>
        <end position="104"/>
    </location>
</feature>
<keyword evidence="5 12" id="KW-0808">Transferase</keyword>
<protein>
    <recommendedName>
        <fullName evidence="12">Fucosyltransferase</fullName>
        <ecNumber evidence="12">2.4.1.-</ecNumber>
    </recommendedName>
</protein>
<accession>A0AAV4BWX0</accession>
<name>A0AAV4BWX0_9GAST</name>
<evidence type="ECO:0000256" key="3">
    <source>
        <dbReference type="ARBA" id="ARBA00008919"/>
    </source>
</evidence>
<dbReference type="PANTHER" id="PTHR48438:SF1">
    <property type="entry name" value="ALPHA-(1,3)-FUCOSYLTRANSFERASE C-RELATED"/>
    <property type="match status" value="1"/>
</dbReference>
<comment type="subcellular location">
    <subcellularLocation>
        <location evidence="1">Golgi apparatus membrane</location>
        <topology evidence="1">Single-pass type II membrane protein</topology>
    </subcellularLocation>
    <subcellularLocation>
        <location evidence="12">Golgi apparatus</location>
        <location evidence="12">Golgi stack membrane</location>
        <topology evidence="12">Single-pass type II membrane protein</topology>
    </subcellularLocation>
</comment>
<evidence type="ECO:0000256" key="7">
    <source>
        <dbReference type="ARBA" id="ARBA00022968"/>
    </source>
</evidence>
<feature type="domain" description="Fucosyltransferase C-terminal" evidence="14">
    <location>
        <begin position="284"/>
        <end position="466"/>
    </location>
</feature>
<keyword evidence="8" id="KW-1133">Transmembrane helix</keyword>
<feature type="domain" description="Fucosyltransferase N-terminal" evidence="15">
    <location>
        <begin position="192"/>
        <end position="266"/>
    </location>
</feature>
<feature type="region of interest" description="Disordered" evidence="13">
    <location>
        <begin position="89"/>
        <end position="111"/>
    </location>
</feature>